<evidence type="ECO:0000313" key="8">
    <source>
        <dbReference type="Proteomes" id="UP001500839"/>
    </source>
</evidence>
<evidence type="ECO:0000256" key="1">
    <source>
        <dbReference type="ARBA" id="ARBA00007534"/>
    </source>
</evidence>
<keyword evidence="6" id="KW-0732">Signal</keyword>
<gene>
    <name evidence="7" type="ORF">GCM10023353_37930</name>
</gene>
<evidence type="ECO:0000256" key="4">
    <source>
        <dbReference type="ARBA" id="ARBA00023157"/>
    </source>
</evidence>
<dbReference type="EMBL" id="BAABKQ010000002">
    <property type="protein sequence ID" value="GAA4825253.1"/>
    <property type="molecule type" value="Genomic_DNA"/>
</dbReference>
<dbReference type="Pfam" id="PF01083">
    <property type="entry name" value="Cutinase"/>
    <property type="match status" value="1"/>
</dbReference>
<feature type="region of interest" description="Disordered" evidence="5">
    <location>
        <begin position="223"/>
        <end position="256"/>
    </location>
</feature>
<dbReference type="Proteomes" id="UP001500839">
    <property type="component" value="Unassembled WGS sequence"/>
</dbReference>
<comment type="caution">
    <text evidence="7">The sequence shown here is derived from an EMBL/GenBank/DDBJ whole genome shotgun (WGS) entry which is preliminary data.</text>
</comment>
<dbReference type="SMART" id="SM01110">
    <property type="entry name" value="Cutinase"/>
    <property type="match status" value="1"/>
</dbReference>
<evidence type="ECO:0000256" key="3">
    <source>
        <dbReference type="ARBA" id="ARBA00022801"/>
    </source>
</evidence>
<feature type="signal peptide" evidence="6">
    <location>
        <begin position="1"/>
        <end position="19"/>
    </location>
</feature>
<dbReference type="Gene3D" id="3.40.50.1820">
    <property type="entry name" value="alpha/beta hydrolase"/>
    <property type="match status" value="1"/>
</dbReference>
<dbReference type="PANTHER" id="PTHR33630:SF9">
    <property type="entry name" value="CUTINASE 4"/>
    <property type="match status" value="1"/>
</dbReference>
<comment type="similarity">
    <text evidence="1">Belongs to the cutinase family.</text>
</comment>
<evidence type="ECO:0000256" key="5">
    <source>
        <dbReference type="SAM" id="MobiDB-lite"/>
    </source>
</evidence>
<dbReference type="InterPro" id="IPR000675">
    <property type="entry name" value="Cutinase/axe"/>
</dbReference>
<sequence length="656" mass="64524">MKRVAVRAAAAAVASAAVAATLPATTATAAVASGGCDGFMAVLVPGTGETSEHADPAVPAGLLGQVGTALEDAYGASIAVVYPPYPAAAFNGMLYSQSVDQGIVDVTNLMRRCPDAQYVLAGYSQGAQIANDVAVAIGHGDGPVAAAQIEAVGLLANPRRGTDGAKIIGPPLAGQGIAGPNPRGFGALSGHVFDICHPDDKYCNIAAAKNSFLSSLGRVLGNDPAPDTGPAAGGKAGDTSASTSPAQPARVVSQTGSGTGMAAELGADYGGAHLAAAIRAAERLPARVEQLGENPQAPVGWSRRSAVASQAAMIADTLTPVGQTQAWLSTNPAAQDKIAAADGGTPLSAAGDLLAGLADVDVASLAATAGQIADMLGSTPGAGGGVSAAADTLAEGLSGIAGMDTSMLTAAGTALRTVQPVTLLDQALQMVADVTSVDYLGVAGDFGLLGGQLLAGDIPAAHATAGRINNNLSPLVEAASKLPLDQVAQVLALIPDPVSQAAALVCRLLDNVDVIGLAKAVGQLQEVAWQVVETGNPLALGQLLPIGLNLAHIALGVFTGGQETPASALHSGPAALTAQMGQQAAASDLVGLGQSVAAAATSDGAADLAQLVDAGFTAATFYGSQVHQKYTTWSPRGDGTPATAVMAGKFRDAIGG</sequence>
<organism evidence="7 8">
    <name type="scientific">Tomitella cavernea</name>
    <dbReference type="NCBI Taxonomy" id="1387982"/>
    <lineage>
        <taxon>Bacteria</taxon>
        <taxon>Bacillati</taxon>
        <taxon>Actinomycetota</taxon>
        <taxon>Actinomycetes</taxon>
        <taxon>Mycobacteriales</taxon>
        <taxon>Tomitella</taxon>
    </lineage>
</organism>
<protein>
    <recommendedName>
        <fullName evidence="9">Cutinase</fullName>
    </recommendedName>
</protein>
<evidence type="ECO:0000313" key="7">
    <source>
        <dbReference type="EMBL" id="GAA4825253.1"/>
    </source>
</evidence>
<evidence type="ECO:0000256" key="2">
    <source>
        <dbReference type="ARBA" id="ARBA00022487"/>
    </source>
</evidence>
<name>A0ABP9D5L6_9ACTN</name>
<dbReference type="RefSeq" id="WP_200176099.1">
    <property type="nucleotide sequence ID" value="NZ_BAABKQ010000002.1"/>
</dbReference>
<keyword evidence="3" id="KW-0378">Hydrolase</keyword>
<evidence type="ECO:0008006" key="9">
    <source>
        <dbReference type="Google" id="ProtNLM"/>
    </source>
</evidence>
<keyword evidence="8" id="KW-1185">Reference proteome</keyword>
<dbReference type="InterPro" id="IPR029058">
    <property type="entry name" value="AB_hydrolase_fold"/>
</dbReference>
<keyword evidence="4" id="KW-1015">Disulfide bond</keyword>
<feature type="compositionally biased region" description="Polar residues" evidence="5">
    <location>
        <begin position="239"/>
        <end position="256"/>
    </location>
</feature>
<proteinExistence type="inferred from homology"/>
<accession>A0ABP9D5L6</accession>
<reference evidence="8" key="1">
    <citation type="journal article" date="2019" name="Int. J. Syst. Evol. Microbiol.">
        <title>The Global Catalogue of Microorganisms (GCM) 10K type strain sequencing project: providing services to taxonomists for standard genome sequencing and annotation.</title>
        <authorList>
            <consortium name="The Broad Institute Genomics Platform"/>
            <consortium name="The Broad Institute Genome Sequencing Center for Infectious Disease"/>
            <person name="Wu L."/>
            <person name="Ma J."/>
        </authorList>
    </citation>
    <scope>NUCLEOTIDE SEQUENCE [LARGE SCALE GENOMIC DNA]</scope>
    <source>
        <strain evidence="8">JCM 18542</strain>
    </source>
</reference>
<feature type="chain" id="PRO_5046966091" description="Cutinase" evidence="6">
    <location>
        <begin position="20"/>
        <end position="656"/>
    </location>
</feature>
<dbReference type="PANTHER" id="PTHR33630">
    <property type="entry name" value="CUTINASE RV1984C-RELATED-RELATED"/>
    <property type="match status" value="1"/>
</dbReference>
<evidence type="ECO:0000256" key="6">
    <source>
        <dbReference type="SAM" id="SignalP"/>
    </source>
</evidence>
<keyword evidence="2" id="KW-0719">Serine esterase</keyword>
<dbReference type="SUPFAM" id="SSF53474">
    <property type="entry name" value="alpha/beta-Hydrolases"/>
    <property type="match status" value="1"/>
</dbReference>